<feature type="transmembrane region" description="Helical" evidence="6">
    <location>
        <begin position="167"/>
        <end position="189"/>
    </location>
</feature>
<evidence type="ECO:0000256" key="1">
    <source>
        <dbReference type="ARBA" id="ARBA00004651"/>
    </source>
</evidence>
<feature type="transmembrane region" description="Helical" evidence="6">
    <location>
        <begin position="91"/>
        <end position="112"/>
    </location>
</feature>
<proteinExistence type="inferred from homology"/>
<feature type="transmembrane region" description="Helical" evidence="6">
    <location>
        <begin position="50"/>
        <end position="71"/>
    </location>
</feature>
<keyword evidence="4 6" id="KW-1133">Transmembrane helix</keyword>
<dbReference type="EMBL" id="CP045875">
    <property type="protein sequence ID" value="QGG47795.1"/>
    <property type="molecule type" value="Genomic_DNA"/>
</dbReference>
<name>A0A5Q2N5D9_9FIRM</name>
<keyword evidence="5 6" id="KW-0472">Membrane</keyword>
<evidence type="ECO:0000256" key="6">
    <source>
        <dbReference type="RuleBase" id="RU366058"/>
    </source>
</evidence>
<evidence type="ECO:0000256" key="2">
    <source>
        <dbReference type="ARBA" id="ARBA00022475"/>
    </source>
</evidence>
<organism evidence="8 9">
    <name type="scientific">Heliorestis convoluta</name>
    <dbReference type="NCBI Taxonomy" id="356322"/>
    <lineage>
        <taxon>Bacteria</taxon>
        <taxon>Bacillati</taxon>
        <taxon>Bacillota</taxon>
        <taxon>Clostridia</taxon>
        <taxon>Eubacteriales</taxon>
        <taxon>Heliobacteriaceae</taxon>
        <taxon>Heliorestis</taxon>
    </lineage>
</organism>
<feature type="transmembrane region" description="Helical" evidence="6">
    <location>
        <begin position="132"/>
        <end position="155"/>
    </location>
</feature>
<evidence type="ECO:0000259" key="7">
    <source>
        <dbReference type="Pfam" id="PF09335"/>
    </source>
</evidence>
<evidence type="ECO:0000256" key="4">
    <source>
        <dbReference type="ARBA" id="ARBA00022989"/>
    </source>
</evidence>
<comment type="similarity">
    <text evidence="6">Belongs to the TVP38/TMEM64 family.</text>
</comment>
<keyword evidence="3 6" id="KW-0812">Transmembrane</keyword>
<protein>
    <recommendedName>
        <fullName evidence="6">TVP38/TMEM64 family membrane protein</fullName>
    </recommendedName>
</protein>
<feature type="transmembrane region" description="Helical" evidence="6">
    <location>
        <begin position="201"/>
        <end position="222"/>
    </location>
</feature>
<dbReference type="InterPro" id="IPR015414">
    <property type="entry name" value="TMEM64"/>
</dbReference>
<accession>A0A5Q2N5D9</accession>
<dbReference type="GO" id="GO:0005886">
    <property type="term" value="C:plasma membrane"/>
    <property type="evidence" value="ECO:0007669"/>
    <property type="project" value="UniProtKB-SubCell"/>
</dbReference>
<feature type="domain" description="VTT" evidence="7">
    <location>
        <begin position="75"/>
        <end position="192"/>
    </location>
</feature>
<dbReference type="OrthoDB" id="9812980at2"/>
<sequence length="239" mass="27216">MKIPFKLSYLPWILLLVVIIAFAIIPVLRQNLFLATELMVTGNFSGLRDYVLSFGMAAPIISFLLMIFQAFVSPIPSILIFIVNGAIFGKWLGFFLSWFSSLASALFCFWIARQLGRPFVAQFVQDGFLGKIDTFLATYGSMAVLFTRLLPFMPFDFTSYAFGLSRLTWWSFAWGTALGQTPAIAFYTFLGYRSLSLWQYLVYFGLWVLLLLLLTPLLSNLFKKKGYQKVNRASNKLES</sequence>
<keyword evidence="9" id="KW-1185">Reference proteome</keyword>
<dbReference type="KEGG" id="hcv:FTV88_1697"/>
<dbReference type="Pfam" id="PF09335">
    <property type="entry name" value="VTT_dom"/>
    <property type="match status" value="1"/>
</dbReference>
<keyword evidence="2 6" id="KW-1003">Cell membrane</keyword>
<reference evidence="9" key="1">
    <citation type="submission" date="2019-11" db="EMBL/GenBank/DDBJ databases">
        <title>Genome sequence of Heliorestis convoluta strain HH, an alkaliphilic and minimalistic phototrophic bacterium from a soda lake in Egypt.</title>
        <authorList>
            <person name="Dewey E.D."/>
            <person name="Stokes L.M."/>
            <person name="Burchell B.M."/>
            <person name="Shaffer K.N."/>
            <person name="Huntington A.M."/>
            <person name="Baker J.M."/>
            <person name="Nadendla S."/>
            <person name="Giglio M.G."/>
            <person name="Touchman J.W."/>
            <person name="Blankenship R.E."/>
            <person name="Madigan M.T."/>
            <person name="Sattley W.M."/>
        </authorList>
    </citation>
    <scope>NUCLEOTIDE SEQUENCE [LARGE SCALE GENOMIC DNA]</scope>
    <source>
        <strain evidence="9">HH</strain>
    </source>
</reference>
<dbReference type="PANTHER" id="PTHR12677:SF59">
    <property type="entry name" value="GOLGI APPARATUS MEMBRANE PROTEIN TVP38-RELATED"/>
    <property type="match status" value="1"/>
</dbReference>
<dbReference type="PANTHER" id="PTHR12677">
    <property type="entry name" value="GOLGI APPARATUS MEMBRANE PROTEIN TVP38-RELATED"/>
    <property type="match status" value="1"/>
</dbReference>
<feature type="transmembrane region" description="Helical" evidence="6">
    <location>
        <begin position="12"/>
        <end position="30"/>
    </location>
</feature>
<dbReference type="Proteomes" id="UP000366051">
    <property type="component" value="Chromosome"/>
</dbReference>
<evidence type="ECO:0000256" key="3">
    <source>
        <dbReference type="ARBA" id="ARBA00022692"/>
    </source>
</evidence>
<evidence type="ECO:0000256" key="5">
    <source>
        <dbReference type="ARBA" id="ARBA00023136"/>
    </source>
</evidence>
<dbReference type="AlphaFoldDB" id="A0A5Q2N5D9"/>
<comment type="subcellular location">
    <subcellularLocation>
        <location evidence="1 6">Cell membrane</location>
        <topology evidence="1 6">Multi-pass membrane protein</topology>
    </subcellularLocation>
</comment>
<dbReference type="InterPro" id="IPR032816">
    <property type="entry name" value="VTT_dom"/>
</dbReference>
<evidence type="ECO:0000313" key="9">
    <source>
        <dbReference type="Proteomes" id="UP000366051"/>
    </source>
</evidence>
<evidence type="ECO:0000313" key="8">
    <source>
        <dbReference type="EMBL" id="QGG47795.1"/>
    </source>
</evidence>
<dbReference type="RefSeq" id="WP_153725099.1">
    <property type="nucleotide sequence ID" value="NZ_CP045875.1"/>
</dbReference>
<gene>
    <name evidence="8" type="ORF">FTV88_1697</name>
</gene>